<dbReference type="SUPFAM" id="SSF52172">
    <property type="entry name" value="CheY-like"/>
    <property type="match status" value="1"/>
</dbReference>
<dbReference type="Proteomes" id="UP001597282">
    <property type="component" value="Unassembled WGS sequence"/>
</dbReference>
<dbReference type="InterPro" id="IPR016032">
    <property type="entry name" value="Sig_transdc_resp-reg_C-effctor"/>
</dbReference>
<dbReference type="SMART" id="SM00862">
    <property type="entry name" value="Trans_reg_C"/>
    <property type="match status" value="1"/>
</dbReference>
<keyword evidence="5" id="KW-0804">Transcription</keyword>
<accession>A0ABW4CEZ5</accession>
<protein>
    <submittedName>
        <fullName evidence="10">Response regulator</fullName>
    </submittedName>
</protein>
<feature type="modified residue" description="4-aspartylphosphate" evidence="6">
    <location>
        <position position="55"/>
    </location>
</feature>
<keyword evidence="4 7" id="KW-0238">DNA-binding</keyword>
<keyword evidence="11" id="KW-1185">Reference proteome</keyword>
<dbReference type="CDD" id="cd17574">
    <property type="entry name" value="REC_OmpR"/>
    <property type="match status" value="1"/>
</dbReference>
<dbReference type="EMBL" id="JBHTNU010000018">
    <property type="protein sequence ID" value="MFD1428150.1"/>
    <property type="molecule type" value="Genomic_DNA"/>
</dbReference>
<evidence type="ECO:0000259" key="8">
    <source>
        <dbReference type="PROSITE" id="PS50110"/>
    </source>
</evidence>
<feature type="domain" description="OmpR/PhoB-type" evidence="9">
    <location>
        <begin position="133"/>
        <end position="232"/>
    </location>
</feature>
<dbReference type="InterPro" id="IPR011006">
    <property type="entry name" value="CheY-like_superfamily"/>
</dbReference>
<reference evidence="11" key="1">
    <citation type="journal article" date="2019" name="Int. J. Syst. Evol. Microbiol.">
        <title>The Global Catalogue of Microorganisms (GCM) 10K type strain sequencing project: providing services to taxonomists for standard genome sequencing and annotation.</title>
        <authorList>
            <consortium name="The Broad Institute Genomics Platform"/>
            <consortium name="The Broad Institute Genome Sequencing Center for Infectious Disease"/>
            <person name="Wu L."/>
            <person name="Ma J."/>
        </authorList>
    </citation>
    <scope>NUCLEOTIDE SEQUENCE [LARGE SCALE GENOMIC DNA]</scope>
    <source>
        <strain evidence="11">S1</strain>
    </source>
</reference>
<evidence type="ECO:0000256" key="3">
    <source>
        <dbReference type="ARBA" id="ARBA00023015"/>
    </source>
</evidence>
<dbReference type="RefSeq" id="WP_380166785.1">
    <property type="nucleotide sequence ID" value="NZ_JBHTNU010000018.1"/>
</dbReference>
<evidence type="ECO:0000256" key="6">
    <source>
        <dbReference type="PROSITE-ProRule" id="PRU00169"/>
    </source>
</evidence>
<dbReference type="SMART" id="SM00448">
    <property type="entry name" value="REC"/>
    <property type="match status" value="1"/>
</dbReference>
<comment type="caution">
    <text evidence="10">The sequence shown here is derived from an EMBL/GenBank/DDBJ whole genome shotgun (WGS) entry which is preliminary data.</text>
</comment>
<dbReference type="Gene3D" id="6.10.250.690">
    <property type="match status" value="1"/>
</dbReference>
<sequence>MNRATTVLIVDDDRELREMIQLYLRNEGYEILQASDGKQALELVERHPVDLVVLDRMMPDMDGLQVCIHLRERHQMPVIMLTAKVEDLDKIEGLSVGADDYVTKPFNPLELVARIKAQLRRSRLFQPMSPEEEGVFQLQHLTIDPARRLVRKEGREVHLTPREFDILLLLARRPGVVFPSEELYEQVWGEPMLVSANTVMVHIRKIREKVEWDPRNPSVIKTVWGVGYKAEAGMPDRHG</sequence>
<keyword evidence="3" id="KW-0805">Transcription regulation</keyword>
<dbReference type="Pfam" id="PF00486">
    <property type="entry name" value="Trans_reg_C"/>
    <property type="match status" value="1"/>
</dbReference>
<proteinExistence type="predicted"/>
<evidence type="ECO:0000259" key="9">
    <source>
        <dbReference type="PROSITE" id="PS51755"/>
    </source>
</evidence>
<evidence type="ECO:0000313" key="10">
    <source>
        <dbReference type="EMBL" id="MFD1428150.1"/>
    </source>
</evidence>
<evidence type="ECO:0000313" key="11">
    <source>
        <dbReference type="Proteomes" id="UP001597282"/>
    </source>
</evidence>
<evidence type="ECO:0000256" key="1">
    <source>
        <dbReference type="ARBA" id="ARBA00022553"/>
    </source>
</evidence>
<dbReference type="CDD" id="cd00383">
    <property type="entry name" value="trans_reg_C"/>
    <property type="match status" value="1"/>
</dbReference>
<dbReference type="Gene3D" id="3.40.50.2300">
    <property type="match status" value="1"/>
</dbReference>
<dbReference type="PROSITE" id="PS51755">
    <property type="entry name" value="OMPR_PHOB"/>
    <property type="match status" value="1"/>
</dbReference>
<dbReference type="InterPro" id="IPR001867">
    <property type="entry name" value="OmpR/PhoB-type_DNA-bd"/>
</dbReference>
<dbReference type="InterPro" id="IPR039420">
    <property type="entry name" value="WalR-like"/>
</dbReference>
<feature type="domain" description="Response regulatory" evidence="8">
    <location>
        <begin position="6"/>
        <end position="119"/>
    </location>
</feature>
<dbReference type="InterPro" id="IPR001789">
    <property type="entry name" value="Sig_transdc_resp-reg_receiver"/>
</dbReference>
<dbReference type="Gene3D" id="1.10.10.10">
    <property type="entry name" value="Winged helix-like DNA-binding domain superfamily/Winged helix DNA-binding domain"/>
    <property type="match status" value="1"/>
</dbReference>
<feature type="DNA-binding region" description="OmpR/PhoB-type" evidence="7">
    <location>
        <begin position="133"/>
        <end position="232"/>
    </location>
</feature>
<name>A0ABW4CEZ5_9BACL</name>
<dbReference type="SUPFAM" id="SSF46894">
    <property type="entry name" value="C-terminal effector domain of the bipartite response regulators"/>
    <property type="match status" value="1"/>
</dbReference>
<evidence type="ECO:0000256" key="7">
    <source>
        <dbReference type="PROSITE-ProRule" id="PRU01091"/>
    </source>
</evidence>
<evidence type="ECO:0000256" key="2">
    <source>
        <dbReference type="ARBA" id="ARBA00023012"/>
    </source>
</evidence>
<keyword evidence="1 6" id="KW-0597">Phosphoprotein</keyword>
<gene>
    <name evidence="10" type="ORF">ACFQ4Y_14675</name>
</gene>
<organism evidence="10 11">
    <name type="scientific">Kroppenstedtia sanguinis</name>
    <dbReference type="NCBI Taxonomy" id="1380684"/>
    <lineage>
        <taxon>Bacteria</taxon>
        <taxon>Bacillati</taxon>
        <taxon>Bacillota</taxon>
        <taxon>Bacilli</taxon>
        <taxon>Bacillales</taxon>
        <taxon>Thermoactinomycetaceae</taxon>
        <taxon>Kroppenstedtia</taxon>
    </lineage>
</organism>
<dbReference type="PANTHER" id="PTHR48111:SF2">
    <property type="entry name" value="RESPONSE REGULATOR SAER"/>
    <property type="match status" value="1"/>
</dbReference>
<dbReference type="PROSITE" id="PS50110">
    <property type="entry name" value="RESPONSE_REGULATORY"/>
    <property type="match status" value="1"/>
</dbReference>
<dbReference type="Pfam" id="PF00072">
    <property type="entry name" value="Response_reg"/>
    <property type="match status" value="1"/>
</dbReference>
<dbReference type="InterPro" id="IPR036388">
    <property type="entry name" value="WH-like_DNA-bd_sf"/>
</dbReference>
<evidence type="ECO:0000256" key="5">
    <source>
        <dbReference type="ARBA" id="ARBA00023163"/>
    </source>
</evidence>
<evidence type="ECO:0000256" key="4">
    <source>
        <dbReference type="ARBA" id="ARBA00023125"/>
    </source>
</evidence>
<dbReference type="PANTHER" id="PTHR48111">
    <property type="entry name" value="REGULATOR OF RPOS"/>
    <property type="match status" value="1"/>
</dbReference>
<keyword evidence="2" id="KW-0902">Two-component regulatory system</keyword>